<evidence type="ECO:0000313" key="1">
    <source>
        <dbReference type="EMBL" id="MBW0535505.1"/>
    </source>
</evidence>
<dbReference type="EMBL" id="AVOT02040300">
    <property type="protein sequence ID" value="MBW0535505.1"/>
    <property type="molecule type" value="Genomic_DNA"/>
</dbReference>
<dbReference type="AlphaFoldDB" id="A0A9Q3FDZ1"/>
<evidence type="ECO:0000313" key="2">
    <source>
        <dbReference type="Proteomes" id="UP000765509"/>
    </source>
</evidence>
<sequence>MGNWSILVFYGVWDTPPVTVHILRDWPFRPILHLTNPHSNSLVLGLGGPSGLPGASEPSSNSQGPWAHHFDYGVFGPFSPPTASTIHKPRTADCVPWDP</sequence>
<comment type="caution">
    <text evidence="1">The sequence shown here is derived from an EMBL/GenBank/DDBJ whole genome shotgun (WGS) entry which is preliminary data.</text>
</comment>
<reference evidence="1" key="1">
    <citation type="submission" date="2021-03" db="EMBL/GenBank/DDBJ databases">
        <title>Draft genome sequence of rust myrtle Austropuccinia psidii MF-1, a brazilian biotype.</title>
        <authorList>
            <person name="Quecine M.C."/>
            <person name="Pachon D.M.R."/>
            <person name="Bonatelli M.L."/>
            <person name="Correr F.H."/>
            <person name="Franceschini L.M."/>
            <person name="Leite T.F."/>
            <person name="Margarido G.R.A."/>
            <person name="Almeida C.A."/>
            <person name="Ferrarezi J.A."/>
            <person name="Labate C.A."/>
        </authorList>
    </citation>
    <scope>NUCLEOTIDE SEQUENCE</scope>
    <source>
        <strain evidence="1">MF-1</strain>
    </source>
</reference>
<dbReference type="Proteomes" id="UP000765509">
    <property type="component" value="Unassembled WGS sequence"/>
</dbReference>
<keyword evidence="2" id="KW-1185">Reference proteome</keyword>
<protein>
    <submittedName>
        <fullName evidence="1">Uncharacterized protein</fullName>
    </submittedName>
</protein>
<accession>A0A9Q3FDZ1</accession>
<name>A0A9Q3FDZ1_9BASI</name>
<organism evidence="1 2">
    <name type="scientific">Austropuccinia psidii MF-1</name>
    <dbReference type="NCBI Taxonomy" id="1389203"/>
    <lineage>
        <taxon>Eukaryota</taxon>
        <taxon>Fungi</taxon>
        <taxon>Dikarya</taxon>
        <taxon>Basidiomycota</taxon>
        <taxon>Pucciniomycotina</taxon>
        <taxon>Pucciniomycetes</taxon>
        <taxon>Pucciniales</taxon>
        <taxon>Sphaerophragmiaceae</taxon>
        <taxon>Austropuccinia</taxon>
    </lineage>
</organism>
<proteinExistence type="predicted"/>
<gene>
    <name evidence="1" type="ORF">O181_075220</name>
</gene>